<accession>A0A089ZEQ0</accession>
<organism evidence="1 3">
    <name type="scientific">Methanobacterium formicicum</name>
    <dbReference type="NCBI Taxonomy" id="2162"/>
    <lineage>
        <taxon>Archaea</taxon>
        <taxon>Methanobacteriati</taxon>
        <taxon>Methanobacteriota</taxon>
        <taxon>Methanomada group</taxon>
        <taxon>Methanobacteria</taxon>
        <taxon>Methanobacteriales</taxon>
        <taxon>Methanobacteriaceae</taxon>
        <taxon>Methanobacterium</taxon>
    </lineage>
</organism>
<dbReference type="PATRIC" id="fig|2162.10.peg.677"/>
<dbReference type="RefSeq" id="WP_048085478.1">
    <property type="nucleotide sequence ID" value="NZ_CP006933.1"/>
</dbReference>
<dbReference type="EMBL" id="CP006933">
    <property type="protein sequence ID" value="AIS32517.1"/>
    <property type="molecule type" value="Genomic_DNA"/>
</dbReference>
<dbReference type="Proteomes" id="UP000062768">
    <property type="component" value="Chromosome I"/>
</dbReference>
<dbReference type="STRING" id="2162.BRM9_1707"/>
<evidence type="ECO:0000313" key="3">
    <source>
        <dbReference type="Proteomes" id="UP000029661"/>
    </source>
</evidence>
<dbReference type="Proteomes" id="UP000029661">
    <property type="component" value="Chromosome"/>
</dbReference>
<evidence type="ECO:0000313" key="2">
    <source>
        <dbReference type="EMBL" id="CEL24294.1"/>
    </source>
</evidence>
<dbReference type="GeneID" id="26738908"/>
<dbReference type="OrthoDB" id="81902at2157"/>
<reference evidence="1" key="1">
    <citation type="submission" date="2013-12" db="EMBL/GenBank/DDBJ databases">
        <title>The complete genome sequence of Methanobacterium sp. BRM9.</title>
        <authorList>
            <consortium name="Pastoral Greenhouse Gas Research Consortium"/>
            <person name="Kelly W.J."/>
            <person name="Leahy S.C."/>
            <person name="Perry R."/>
            <person name="Li D."/>
            <person name="Altermann E."/>
            <person name="Lambie S.C."/>
            <person name="Attwood G.T."/>
        </authorList>
    </citation>
    <scope>NUCLEOTIDE SEQUENCE [LARGE SCALE GENOMIC DNA]</scope>
    <source>
        <strain evidence="1">BRM9</strain>
    </source>
</reference>
<sequence length="64" mass="7199">MKCKICGHVFDESEKSSACQGCLINNCNMIRCPNCGFEQLPESKTESKVVKFISVLFKHSNNEN</sequence>
<evidence type="ECO:0000313" key="1">
    <source>
        <dbReference type="EMBL" id="AIS32517.1"/>
    </source>
</evidence>
<dbReference type="AlphaFoldDB" id="A0A089ZEQ0"/>
<name>A0A089ZEQ0_METFO</name>
<gene>
    <name evidence="1" type="ORF">BRM9_1707</name>
    <name evidence="2" type="ORF">MB9_0650</name>
</gene>
<protein>
    <recommendedName>
        <fullName evidence="5">DNA helicase PriA</fullName>
    </recommendedName>
</protein>
<evidence type="ECO:0000313" key="4">
    <source>
        <dbReference type="Proteomes" id="UP000062768"/>
    </source>
</evidence>
<keyword evidence="4" id="KW-1185">Reference proteome</keyword>
<proteinExistence type="predicted"/>
<dbReference type="EMBL" id="LN734822">
    <property type="protein sequence ID" value="CEL24294.1"/>
    <property type="molecule type" value="Genomic_DNA"/>
</dbReference>
<dbReference type="KEGG" id="mfc:BRM9_1707"/>
<evidence type="ECO:0008006" key="5">
    <source>
        <dbReference type="Google" id="ProtNLM"/>
    </source>
</evidence>
<reference evidence="2" key="2">
    <citation type="submission" date="2014-09" db="EMBL/GenBank/DDBJ databases">
        <authorList>
            <person name="Bishop-Lilly K.A."/>
            <person name="Broomall S.M."/>
            <person name="Chain P.S."/>
            <person name="Chertkov O."/>
            <person name="Coyne S.R."/>
            <person name="Daligault H.E."/>
            <person name="Davenport K.W."/>
            <person name="Erkkila T."/>
            <person name="Frey K.G."/>
            <person name="Gibbons H.S."/>
            <person name="Gu W."/>
            <person name="Jaissle J."/>
            <person name="Johnson S.L."/>
            <person name="Koroleva G.I."/>
            <person name="Ladner J.T."/>
            <person name="Lo C.-C."/>
            <person name="Minogue T.D."/>
            <person name="Munk C."/>
            <person name="Palacios G.F."/>
            <person name="Redden C.L."/>
            <person name="Rosenzweig C.N."/>
            <person name="Scholz M.B."/>
            <person name="Teshima H."/>
            <person name="Xu Y."/>
        </authorList>
    </citation>
    <scope>NUCLEOTIDE SEQUENCE</scope>
    <source>
        <strain evidence="2">Mb9</strain>
    </source>
</reference>